<dbReference type="Gene3D" id="3.30.450.20">
    <property type="entry name" value="PAS domain"/>
    <property type="match status" value="1"/>
</dbReference>
<name>A0A2K2UEJ3_9ACTN</name>
<dbReference type="PANTHER" id="PTHR44757:SF2">
    <property type="entry name" value="BIOFILM ARCHITECTURE MAINTENANCE PROTEIN MBAA"/>
    <property type="match status" value="1"/>
</dbReference>
<dbReference type="PROSITE" id="PS50887">
    <property type="entry name" value="GGDEF"/>
    <property type="match status" value="2"/>
</dbReference>
<dbReference type="CDD" id="cd01949">
    <property type="entry name" value="GGDEF"/>
    <property type="match status" value="2"/>
</dbReference>
<comment type="caution">
    <text evidence="3">The sequence shown here is derived from an EMBL/GenBank/DDBJ whole genome shotgun (WGS) entry which is preliminary data.</text>
</comment>
<sequence>MARYRVFEYMDDISEIVYVADIETHELLYLNDSGRRLFGVEDIAGRTCHAVLQGSNTPCCFCTNTRLRHEENYTWERINPLTNHRYLLKDRLIDWQGRTARLEVAFDMTASSNGQADFRIALDAESMVLQCARDLNAAHELASATDGMLRRLGAFLRADRAHMFGVRGDRIFGVREWCAIGGPSRLRNLETIKEATLRRWERFFSRGECVVIDDIEELREAQPVEYAFLKDHGIDAVAAVALGRLSGVSGFLVIENPQKSLIKNTRSSLQTLCYFYMSTVHRIENEKKLTLLSFHDALTGLYNRNRYMSDIAFLGAREGSLGVVFMDVNDLKLVNDRYGHGRGDEALRICAAKMRAALGGADLYRIGGDEFVALAVDVEEDVFVAMVDRLEQTLKVEEGEAGLFVSVGARWSPDCSSVEALLTAADQDMYEKKRSFHAERALANALPYEDADRLGREALEDDIVRARESALLREYNMLMSALHVSVSKHLFTERFEVVWANDYYYAMTGYTREEYEDLFDNCCAAYFASEPDEYTALSKAVVEAYEAGEPGYELLMHMPCKGGVYTWIRVVGMFTNEIIDGAPVIYATFVNVDDVVQMERERSITYDNIPGFVARYRVARDGLMLLYGNKRFVDFFGPIGDVSSNSLLQENLQINDAVIGAQYERMRNGEPVSFDAEALSVQGNRAAFKIYAECVNRIEGDPVYLVLYLDMTEIVEQRHLTERAMAQLRELAYVDPVTGGRNRVSFESDATSVLKSASEGAYAFVSLDVDKFKVINDQFGLEQGDAVLKVLYDSIAGQLDAGEFVGRISADLFNLLLKTNASQRLEARLEEMIAEANRALVFDGVNTYLLTATAGVYVVDDPALPMIRIRDRANVARKKAGARRAGRLCSCRLYSNEDRVRLANEKDIENRMREALGAGEFVVHLQPKLDLRSGKVVGAEALVRWQDPSKGLVPPNDFIPLFERNGFVVDLDLHVFEQVCGLQRAWADAGMRPIPVSVNLSRMHLRDPRFLDRFEAIRIAHGVPAALIEFELTETLVFEDPQMLSGVIDRIHQAGYTCSMDDFGSGYSSLNVLKNLEVDVLKLDRVFFDASEAGDARATDIIAVVIELAKRLGMKTVAEGVETEAQRRFLAEEGCDMIQGFLFSRPVPPDEFEHRAFGRSCDDARSELS</sequence>
<feature type="domain" description="GGDEF" evidence="2">
    <location>
        <begin position="319"/>
        <end position="445"/>
    </location>
</feature>
<dbReference type="Proteomes" id="UP000236197">
    <property type="component" value="Unassembled WGS sequence"/>
</dbReference>
<dbReference type="InterPro" id="IPR035965">
    <property type="entry name" value="PAS-like_dom_sf"/>
</dbReference>
<dbReference type="InterPro" id="IPR052155">
    <property type="entry name" value="Biofilm_reg_signaling"/>
</dbReference>
<dbReference type="RefSeq" id="WP_103263989.1">
    <property type="nucleotide sequence ID" value="NZ_CABMLE010000001.1"/>
</dbReference>
<dbReference type="PROSITE" id="PS50883">
    <property type="entry name" value="EAL"/>
    <property type="match status" value="1"/>
</dbReference>
<dbReference type="SMART" id="SM00052">
    <property type="entry name" value="EAL"/>
    <property type="match status" value="1"/>
</dbReference>
<dbReference type="Pfam" id="PF00563">
    <property type="entry name" value="EAL"/>
    <property type="match status" value="1"/>
</dbReference>
<dbReference type="InterPro" id="IPR029787">
    <property type="entry name" value="Nucleotide_cyclase"/>
</dbReference>
<dbReference type="InterPro" id="IPR035919">
    <property type="entry name" value="EAL_sf"/>
</dbReference>
<dbReference type="SUPFAM" id="SSF55073">
    <property type="entry name" value="Nucleotide cyclase"/>
    <property type="match status" value="2"/>
</dbReference>
<feature type="domain" description="GGDEF" evidence="2">
    <location>
        <begin position="760"/>
        <end position="895"/>
    </location>
</feature>
<dbReference type="OrthoDB" id="23692at2"/>
<gene>
    <name evidence="3" type="ORF">C2L71_01365</name>
</gene>
<accession>A0A2K2UEJ3</accession>
<dbReference type="SMART" id="SM00267">
    <property type="entry name" value="GGDEF"/>
    <property type="match status" value="2"/>
</dbReference>
<dbReference type="InterPro" id="IPR043128">
    <property type="entry name" value="Rev_trsase/Diguanyl_cyclase"/>
</dbReference>
<dbReference type="Gene3D" id="3.30.70.270">
    <property type="match status" value="2"/>
</dbReference>
<dbReference type="InterPro" id="IPR029016">
    <property type="entry name" value="GAF-like_dom_sf"/>
</dbReference>
<evidence type="ECO:0000313" key="3">
    <source>
        <dbReference type="EMBL" id="PNV68662.1"/>
    </source>
</evidence>
<dbReference type="Gene3D" id="3.20.20.450">
    <property type="entry name" value="EAL domain"/>
    <property type="match status" value="1"/>
</dbReference>
<keyword evidence="4" id="KW-1185">Reference proteome</keyword>
<dbReference type="SUPFAM" id="SSF55785">
    <property type="entry name" value="PYP-like sensor domain (PAS domain)"/>
    <property type="match status" value="1"/>
</dbReference>
<protein>
    <recommendedName>
        <fullName evidence="5">Diguanylate cyclase</fullName>
    </recommendedName>
</protein>
<evidence type="ECO:0000313" key="4">
    <source>
        <dbReference type="Proteomes" id="UP000236197"/>
    </source>
</evidence>
<dbReference type="InterPro" id="IPR000160">
    <property type="entry name" value="GGDEF_dom"/>
</dbReference>
<organism evidence="3 4">
    <name type="scientific">Enteroscipio rubneri</name>
    <dbReference type="NCBI Taxonomy" id="2070686"/>
    <lineage>
        <taxon>Bacteria</taxon>
        <taxon>Bacillati</taxon>
        <taxon>Actinomycetota</taxon>
        <taxon>Coriobacteriia</taxon>
        <taxon>Eggerthellales</taxon>
        <taxon>Eggerthellaceae</taxon>
        <taxon>Enteroscipio</taxon>
    </lineage>
</organism>
<dbReference type="CDD" id="cd01948">
    <property type="entry name" value="EAL"/>
    <property type="match status" value="1"/>
</dbReference>
<evidence type="ECO:0000259" key="1">
    <source>
        <dbReference type="PROSITE" id="PS50883"/>
    </source>
</evidence>
<evidence type="ECO:0000259" key="2">
    <source>
        <dbReference type="PROSITE" id="PS50887"/>
    </source>
</evidence>
<dbReference type="PANTHER" id="PTHR44757">
    <property type="entry name" value="DIGUANYLATE CYCLASE DGCP"/>
    <property type="match status" value="1"/>
</dbReference>
<proteinExistence type="predicted"/>
<dbReference type="Gene3D" id="3.30.450.40">
    <property type="match status" value="1"/>
</dbReference>
<reference evidence="4" key="1">
    <citation type="submission" date="2018-01" db="EMBL/GenBank/DDBJ databases">
        <title>Rubneribacter badeniensis gen. nov., sp. nov., and Colonibacter rubneri, gen. nov., sp. nov., WGS of new members of the Eggerthellaceae.</title>
        <authorList>
            <person name="Danylec N."/>
            <person name="Stoll D.A."/>
            <person name="Doetsch A."/>
            <person name="Kulling S.E."/>
            <person name="Huch M."/>
        </authorList>
    </citation>
    <scope>NUCLEOTIDE SEQUENCE [LARGE SCALE GENOMIC DNA]</scope>
    <source>
        <strain evidence="4">ResAG-96</strain>
    </source>
</reference>
<dbReference type="InterPro" id="IPR000014">
    <property type="entry name" value="PAS"/>
</dbReference>
<dbReference type="InterPro" id="IPR001633">
    <property type="entry name" value="EAL_dom"/>
</dbReference>
<dbReference type="NCBIfam" id="TIGR00254">
    <property type="entry name" value="GGDEF"/>
    <property type="match status" value="2"/>
</dbReference>
<evidence type="ECO:0008006" key="5">
    <source>
        <dbReference type="Google" id="ProtNLM"/>
    </source>
</evidence>
<dbReference type="Pfam" id="PF13188">
    <property type="entry name" value="PAS_8"/>
    <property type="match status" value="1"/>
</dbReference>
<dbReference type="SUPFAM" id="SSF141868">
    <property type="entry name" value="EAL domain-like"/>
    <property type="match status" value="1"/>
</dbReference>
<dbReference type="AlphaFoldDB" id="A0A2K2UEJ3"/>
<dbReference type="Pfam" id="PF00990">
    <property type="entry name" value="GGDEF"/>
    <property type="match status" value="2"/>
</dbReference>
<feature type="domain" description="EAL" evidence="1">
    <location>
        <begin position="905"/>
        <end position="1160"/>
    </location>
</feature>
<dbReference type="EMBL" id="PPEK01000001">
    <property type="protein sequence ID" value="PNV68662.1"/>
    <property type="molecule type" value="Genomic_DNA"/>
</dbReference>